<dbReference type="RefSeq" id="WP_189132642.1">
    <property type="nucleotide sequence ID" value="NZ_BMMS01000014.1"/>
</dbReference>
<dbReference type="InterPro" id="IPR009937">
    <property type="entry name" value="Phage_holin_3_6"/>
</dbReference>
<accession>A0A918DXW9</accession>
<gene>
    <name evidence="2" type="ORF">GCM10012280_35250</name>
</gene>
<reference evidence="2" key="2">
    <citation type="submission" date="2020-09" db="EMBL/GenBank/DDBJ databases">
        <authorList>
            <person name="Sun Q."/>
            <person name="Zhou Y."/>
        </authorList>
    </citation>
    <scope>NUCLEOTIDE SEQUENCE</scope>
    <source>
        <strain evidence="2">CGMCC 4.7201</strain>
    </source>
</reference>
<keyword evidence="1" id="KW-0472">Membrane</keyword>
<reference evidence="2" key="1">
    <citation type="journal article" date="2014" name="Int. J. Syst. Evol. Microbiol.">
        <title>Complete genome sequence of Corynebacterium casei LMG S-19264T (=DSM 44701T), isolated from a smear-ripened cheese.</title>
        <authorList>
            <consortium name="US DOE Joint Genome Institute (JGI-PGF)"/>
            <person name="Walter F."/>
            <person name="Albersmeier A."/>
            <person name="Kalinowski J."/>
            <person name="Ruckert C."/>
        </authorList>
    </citation>
    <scope>NUCLEOTIDE SEQUENCE</scope>
    <source>
        <strain evidence="2">CGMCC 4.7201</strain>
    </source>
</reference>
<sequence length="140" mass="14540">MDRSVGNGHLRKADQQPVGELVKRASEQMSELVRQELRLAQAEMAEKGKRFGIGGGLFGGAAVFAFVALQAAAAAAIAALALVLPVWASALIVMGILLVLAAIAAAVGKKKVKQATPPAPRQAIAGVKADVAELKERVHR</sequence>
<dbReference type="Proteomes" id="UP000641932">
    <property type="component" value="Unassembled WGS sequence"/>
</dbReference>
<evidence type="ECO:0000256" key="1">
    <source>
        <dbReference type="SAM" id="Phobius"/>
    </source>
</evidence>
<evidence type="ECO:0000313" key="3">
    <source>
        <dbReference type="Proteomes" id="UP000641932"/>
    </source>
</evidence>
<organism evidence="2 3">
    <name type="scientific">Wenjunlia tyrosinilytica</name>
    <dbReference type="NCBI Taxonomy" id="1544741"/>
    <lineage>
        <taxon>Bacteria</taxon>
        <taxon>Bacillati</taxon>
        <taxon>Actinomycetota</taxon>
        <taxon>Actinomycetes</taxon>
        <taxon>Kitasatosporales</taxon>
        <taxon>Streptomycetaceae</taxon>
        <taxon>Wenjunlia</taxon>
    </lineage>
</organism>
<keyword evidence="1" id="KW-1133">Transmembrane helix</keyword>
<keyword evidence="3" id="KW-1185">Reference proteome</keyword>
<dbReference type="Pfam" id="PF07332">
    <property type="entry name" value="Phage_holin_3_6"/>
    <property type="match status" value="1"/>
</dbReference>
<evidence type="ECO:0000313" key="2">
    <source>
        <dbReference type="EMBL" id="GGO90222.1"/>
    </source>
</evidence>
<dbReference type="AlphaFoldDB" id="A0A918DXW9"/>
<dbReference type="EMBL" id="BMMS01000014">
    <property type="protein sequence ID" value="GGO90222.1"/>
    <property type="molecule type" value="Genomic_DNA"/>
</dbReference>
<comment type="caution">
    <text evidence="2">The sequence shown here is derived from an EMBL/GenBank/DDBJ whole genome shotgun (WGS) entry which is preliminary data.</text>
</comment>
<proteinExistence type="predicted"/>
<name>A0A918DXW9_9ACTN</name>
<feature type="transmembrane region" description="Helical" evidence="1">
    <location>
        <begin position="57"/>
        <end position="80"/>
    </location>
</feature>
<feature type="transmembrane region" description="Helical" evidence="1">
    <location>
        <begin position="86"/>
        <end position="107"/>
    </location>
</feature>
<keyword evidence="1" id="KW-0812">Transmembrane</keyword>
<protein>
    <submittedName>
        <fullName evidence="2">Membrane protein</fullName>
    </submittedName>
</protein>